<reference evidence="2 3" key="1">
    <citation type="submission" date="2019-07" db="EMBL/GenBank/DDBJ databases">
        <title>Complete Genome Sequence of Leptotrichia hongkongensis Strain JMUB5056.</title>
        <authorList>
            <person name="Watanabe S."/>
            <person name="Cui L."/>
        </authorList>
    </citation>
    <scope>NUCLEOTIDE SEQUENCE [LARGE SCALE GENOMIC DNA]</scope>
    <source>
        <strain evidence="2 3">JMUB5056</strain>
    </source>
</reference>
<feature type="compositionally biased region" description="Low complexity" evidence="1">
    <location>
        <begin position="38"/>
        <end position="54"/>
    </location>
</feature>
<evidence type="ECO:0000313" key="2">
    <source>
        <dbReference type="EMBL" id="BBM59419.1"/>
    </source>
</evidence>
<dbReference type="KEGG" id="lhg:JMUB5056_1003"/>
<dbReference type="AlphaFoldDB" id="A0A510L7S9"/>
<accession>A0A510L7S9</accession>
<proteinExistence type="predicted"/>
<gene>
    <name evidence="2" type="ORF">JMUB5056_1003</name>
</gene>
<name>A0A510L7S9_9FUSO</name>
<protein>
    <submittedName>
        <fullName evidence="2">Uncharacterized protein</fullName>
    </submittedName>
</protein>
<evidence type="ECO:0000256" key="1">
    <source>
        <dbReference type="SAM" id="MobiDB-lite"/>
    </source>
</evidence>
<dbReference type="EMBL" id="AP019846">
    <property type="protein sequence ID" value="BBM59419.1"/>
    <property type="molecule type" value="Genomic_DNA"/>
</dbReference>
<organism evidence="2 3">
    <name type="scientific">Leptotrichia hongkongensis</name>
    <dbReference type="NCBI Taxonomy" id="554406"/>
    <lineage>
        <taxon>Bacteria</taxon>
        <taxon>Fusobacteriati</taxon>
        <taxon>Fusobacteriota</taxon>
        <taxon>Fusobacteriia</taxon>
        <taxon>Fusobacteriales</taxon>
        <taxon>Leptotrichiaceae</taxon>
        <taxon>Leptotrichia</taxon>
    </lineage>
</organism>
<feature type="region of interest" description="Disordered" evidence="1">
    <location>
        <begin position="35"/>
        <end position="61"/>
    </location>
</feature>
<dbReference type="Proteomes" id="UP000321561">
    <property type="component" value="Chromosome"/>
</dbReference>
<dbReference type="RefSeq" id="WP_172618773.1">
    <property type="nucleotide sequence ID" value="NZ_AP019846.1"/>
</dbReference>
<evidence type="ECO:0000313" key="3">
    <source>
        <dbReference type="Proteomes" id="UP000321561"/>
    </source>
</evidence>
<sequence>MKNLLNSLKKFPKKNIEKESEIFKLLEDDIKESLETPDSSINSHNSNDNSQINNKPKFEDF</sequence>